<evidence type="ECO:0000256" key="4">
    <source>
        <dbReference type="ARBA" id="ARBA00022679"/>
    </source>
</evidence>
<proteinExistence type="predicted"/>
<evidence type="ECO:0000313" key="12">
    <source>
        <dbReference type="Proteomes" id="UP000298138"/>
    </source>
</evidence>
<feature type="region of interest" description="Disordered" evidence="9">
    <location>
        <begin position="1"/>
        <end position="34"/>
    </location>
</feature>
<dbReference type="InterPro" id="IPR028564">
    <property type="entry name" value="MT_TRM10-typ"/>
</dbReference>
<evidence type="ECO:0000256" key="9">
    <source>
        <dbReference type="SAM" id="MobiDB-lite"/>
    </source>
</evidence>
<dbReference type="PANTHER" id="PTHR13563:SF13">
    <property type="entry name" value="TRNA METHYLTRANSFERASE 10 HOMOLOG A"/>
    <property type="match status" value="1"/>
</dbReference>
<feature type="non-terminal residue" evidence="11">
    <location>
        <position position="223"/>
    </location>
</feature>
<evidence type="ECO:0000256" key="7">
    <source>
        <dbReference type="ARBA" id="ARBA00032166"/>
    </source>
</evidence>
<dbReference type="InterPro" id="IPR038459">
    <property type="entry name" value="MT_TRM10-typ_sf"/>
</dbReference>
<evidence type="ECO:0000256" key="2">
    <source>
        <dbReference type="ARBA" id="ARBA00020451"/>
    </source>
</evidence>
<dbReference type="GO" id="GO:0005634">
    <property type="term" value="C:nucleus"/>
    <property type="evidence" value="ECO:0007669"/>
    <property type="project" value="TreeGrafter"/>
</dbReference>
<evidence type="ECO:0000256" key="1">
    <source>
        <dbReference type="ARBA" id="ARBA00012797"/>
    </source>
</evidence>
<dbReference type="GO" id="GO:0002939">
    <property type="term" value="P:tRNA N1-guanine methylation"/>
    <property type="evidence" value="ECO:0007669"/>
    <property type="project" value="TreeGrafter"/>
</dbReference>
<dbReference type="PANTHER" id="PTHR13563">
    <property type="entry name" value="TRNA (GUANINE-9-) METHYLTRANSFERASE"/>
    <property type="match status" value="1"/>
</dbReference>
<dbReference type="InParanoid" id="A0A4S2N4B7"/>
<dbReference type="EC" id="2.1.1.221" evidence="1"/>
<reference evidence="11 12" key="1">
    <citation type="submission" date="2019-04" db="EMBL/GenBank/DDBJ databases">
        <title>Comparative genomics and transcriptomics to analyze fruiting body development in filamentous ascomycetes.</title>
        <authorList>
            <consortium name="DOE Joint Genome Institute"/>
            <person name="Lutkenhaus R."/>
            <person name="Traeger S."/>
            <person name="Breuer J."/>
            <person name="Kuo A."/>
            <person name="Lipzen A."/>
            <person name="Pangilinan J."/>
            <person name="Dilworth D."/>
            <person name="Sandor L."/>
            <person name="Poggeler S."/>
            <person name="Barry K."/>
            <person name="Grigoriev I.V."/>
            <person name="Nowrousian M."/>
        </authorList>
    </citation>
    <scope>NUCLEOTIDE SEQUENCE [LARGE SCALE GENOMIC DNA]</scope>
    <source>
        <strain evidence="11 12">CBS 389.68</strain>
    </source>
</reference>
<evidence type="ECO:0000256" key="5">
    <source>
        <dbReference type="ARBA" id="ARBA00022691"/>
    </source>
</evidence>
<dbReference type="AlphaFoldDB" id="A0A4S2N4B7"/>
<organism evidence="11 12">
    <name type="scientific">Ascodesmis nigricans</name>
    <dbReference type="NCBI Taxonomy" id="341454"/>
    <lineage>
        <taxon>Eukaryota</taxon>
        <taxon>Fungi</taxon>
        <taxon>Dikarya</taxon>
        <taxon>Ascomycota</taxon>
        <taxon>Pezizomycotina</taxon>
        <taxon>Pezizomycetes</taxon>
        <taxon>Pezizales</taxon>
        <taxon>Ascodesmidaceae</taxon>
        <taxon>Ascodesmis</taxon>
    </lineage>
</organism>
<dbReference type="OrthoDB" id="278300at2759"/>
<dbReference type="FunCoup" id="A0A4S2N4B7">
    <property type="interactions" value="781"/>
</dbReference>
<dbReference type="EMBL" id="ML220113">
    <property type="protein sequence ID" value="TGZ84078.1"/>
    <property type="molecule type" value="Genomic_DNA"/>
</dbReference>
<dbReference type="GO" id="GO:0052905">
    <property type="term" value="F:tRNA (guanosine(9)-N1)-methyltransferase activity"/>
    <property type="evidence" value="ECO:0007669"/>
    <property type="project" value="UniProtKB-EC"/>
</dbReference>
<feature type="domain" description="SAM-dependent MTase TRM10-type" evidence="10">
    <location>
        <begin position="29"/>
        <end position="218"/>
    </location>
</feature>
<protein>
    <recommendedName>
        <fullName evidence="2">tRNA (guanine(9)-N1)-methyltransferase</fullName>
        <ecNumber evidence="1">2.1.1.221</ecNumber>
    </recommendedName>
    <alternativeName>
        <fullName evidence="7">tRNA methyltransferase 10</fullName>
    </alternativeName>
    <alternativeName>
        <fullName evidence="6">tRNA(m1G9)-methyltransferase</fullName>
    </alternativeName>
</protein>
<dbReference type="InterPro" id="IPR007356">
    <property type="entry name" value="tRNA_m1G_MeTrfase_euk"/>
</dbReference>
<dbReference type="Gene3D" id="3.40.1280.30">
    <property type="match status" value="1"/>
</dbReference>
<dbReference type="Proteomes" id="UP000298138">
    <property type="component" value="Unassembled WGS sequence"/>
</dbReference>
<evidence type="ECO:0000256" key="6">
    <source>
        <dbReference type="ARBA" id="ARBA00031792"/>
    </source>
</evidence>
<gene>
    <name evidence="11" type="ORF">EX30DRAFT_296826</name>
</gene>
<dbReference type="PROSITE" id="PS51675">
    <property type="entry name" value="SAM_MT_TRM10"/>
    <property type="match status" value="1"/>
</dbReference>
<feature type="non-terminal residue" evidence="11">
    <location>
        <position position="1"/>
    </location>
</feature>
<keyword evidence="12" id="KW-1185">Reference proteome</keyword>
<comment type="catalytic activity">
    <reaction evidence="8">
        <text>guanosine(9) in tRNA + S-adenosyl-L-methionine = N(1)-methylguanosine(9) in tRNA + S-adenosyl-L-homocysteine + H(+)</text>
        <dbReference type="Rhea" id="RHEA:43156"/>
        <dbReference type="Rhea" id="RHEA-COMP:10367"/>
        <dbReference type="Rhea" id="RHEA-COMP:10368"/>
        <dbReference type="ChEBI" id="CHEBI:15378"/>
        <dbReference type="ChEBI" id="CHEBI:57856"/>
        <dbReference type="ChEBI" id="CHEBI:59789"/>
        <dbReference type="ChEBI" id="CHEBI:73542"/>
        <dbReference type="ChEBI" id="CHEBI:74269"/>
        <dbReference type="EC" id="2.1.1.221"/>
    </reaction>
</comment>
<name>A0A4S2N4B7_9PEZI</name>
<dbReference type="GO" id="GO:0000049">
    <property type="term" value="F:tRNA binding"/>
    <property type="evidence" value="ECO:0007669"/>
    <property type="project" value="TreeGrafter"/>
</dbReference>
<keyword evidence="4" id="KW-0808">Transferase</keyword>
<evidence type="ECO:0000256" key="3">
    <source>
        <dbReference type="ARBA" id="ARBA00022603"/>
    </source>
</evidence>
<keyword evidence="5" id="KW-0949">S-adenosyl-L-methionine</keyword>
<evidence type="ECO:0000256" key="8">
    <source>
        <dbReference type="ARBA" id="ARBA00048434"/>
    </source>
</evidence>
<accession>A0A4S2N4B7</accession>
<sequence length="223" mass="25539">KATLRKERKRAEKRALLESDPAADTIAPAKRQKKQQHEVVDTTLILDCGFDELMTENEIVSMASQLTRCYADNRKAERQFKIEVTSFGGRLKQRFEGPLNKTHKHWKGITFSDEPYTPDENTVYLTADSDTTLHELKEGEKYVIGGIVDRNRYKNLCRDKAEKEGIRTGSLPIGDYIKMASRKVLTTNQVVEIMVGWLQHGDWEKAFLEVIPKRKGGVVKKDE</sequence>
<keyword evidence="3" id="KW-0489">Methyltransferase</keyword>
<evidence type="ECO:0000259" key="10">
    <source>
        <dbReference type="PROSITE" id="PS51675"/>
    </source>
</evidence>
<dbReference type="STRING" id="341454.A0A4S2N4B7"/>
<evidence type="ECO:0000313" key="11">
    <source>
        <dbReference type="EMBL" id="TGZ84078.1"/>
    </source>
</evidence>
<dbReference type="CDD" id="cd18089">
    <property type="entry name" value="SPOUT_Trm10-like"/>
    <property type="match status" value="1"/>
</dbReference>